<dbReference type="EMBL" id="SOAM01000001">
    <property type="protein sequence ID" value="TDS79541.1"/>
    <property type="molecule type" value="Genomic_DNA"/>
</dbReference>
<evidence type="ECO:0000313" key="2">
    <source>
        <dbReference type="EMBL" id="TDS79541.1"/>
    </source>
</evidence>
<evidence type="ECO:0000256" key="1">
    <source>
        <dbReference type="SAM" id="MobiDB-lite"/>
    </source>
</evidence>
<protein>
    <submittedName>
        <fullName evidence="2">Uncharacterized protein</fullName>
    </submittedName>
</protein>
<dbReference type="RefSeq" id="WP_211342578.1">
    <property type="nucleotide sequence ID" value="NZ_BAAARP010000001.1"/>
</dbReference>
<comment type="caution">
    <text evidence="2">The sequence shown here is derived from an EMBL/GenBank/DDBJ whole genome shotgun (WGS) entry which is preliminary data.</text>
</comment>
<feature type="compositionally biased region" description="Low complexity" evidence="1">
    <location>
        <begin position="29"/>
        <end position="47"/>
    </location>
</feature>
<name>A0A4R7FP81_9MICO</name>
<dbReference type="Proteomes" id="UP000295344">
    <property type="component" value="Unassembled WGS sequence"/>
</dbReference>
<feature type="region of interest" description="Disordered" evidence="1">
    <location>
        <begin position="76"/>
        <end position="130"/>
    </location>
</feature>
<reference evidence="2 3" key="1">
    <citation type="submission" date="2019-03" db="EMBL/GenBank/DDBJ databases">
        <title>Genomic Encyclopedia of Archaeal and Bacterial Type Strains, Phase II (KMG-II): from individual species to whole genera.</title>
        <authorList>
            <person name="Goeker M."/>
        </authorList>
    </citation>
    <scope>NUCLEOTIDE SEQUENCE [LARGE SCALE GENOMIC DNA]</scope>
    <source>
        <strain evidence="2 3">DSM 24782</strain>
    </source>
</reference>
<feature type="region of interest" description="Disordered" evidence="1">
    <location>
        <begin position="1"/>
        <end position="62"/>
    </location>
</feature>
<feature type="compositionally biased region" description="Acidic residues" evidence="1">
    <location>
        <begin position="83"/>
        <end position="92"/>
    </location>
</feature>
<proteinExistence type="predicted"/>
<keyword evidence="3" id="KW-1185">Reference proteome</keyword>
<accession>A0A4R7FP81</accession>
<gene>
    <name evidence="2" type="ORF">CLV52_0072</name>
</gene>
<dbReference type="AlphaFoldDB" id="A0A4R7FP81"/>
<organism evidence="2 3">
    <name type="scientific">Amnibacterium kyonggiense</name>
    <dbReference type="NCBI Taxonomy" id="595671"/>
    <lineage>
        <taxon>Bacteria</taxon>
        <taxon>Bacillati</taxon>
        <taxon>Actinomycetota</taxon>
        <taxon>Actinomycetes</taxon>
        <taxon>Micrococcales</taxon>
        <taxon>Microbacteriaceae</taxon>
        <taxon>Amnibacterium</taxon>
    </lineage>
</organism>
<feature type="compositionally biased region" description="Basic and acidic residues" evidence="1">
    <location>
        <begin position="115"/>
        <end position="130"/>
    </location>
</feature>
<sequence length="130" mass="12935">MSDTTPAPGSRLTVEDAGSTTDPADLVDGDASTAGTTGTAPSTGADDLPSAPGATTSGLSSLVADDDSIGHVFDQTNGVVEGIDGDSDGTAESDERSAAERADEDPAFEAFADTETPRADDTDDPRVTGN</sequence>
<evidence type="ECO:0000313" key="3">
    <source>
        <dbReference type="Proteomes" id="UP000295344"/>
    </source>
</evidence>